<sequence length="196" mass="22685">MRLLEHKSPGRVCFSLEITAQVTSILFSWSESHYILTKTRIFCTWLFDQANMRFPVALAYLLFTALPIIKAINLYPEIRHETKIHFGDNGKSFSGYYSQPIRHKVGEKVYDTQCTVYNDGHVYANNPFPVQCYAAVIQYPKKRTAPPMQGNMIPLGNQNMKVAIPLTYLKPEEGSTENQYSIVYYFHPDDYELLKK</sequence>
<organism evidence="1 2">
    <name type="scientific">Puccinia graminis f. sp. tritici</name>
    <dbReference type="NCBI Taxonomy" id="56615"/>
    <lineage>
        <taxon>Eukaryota</taxon>
        <taxon>Fungi</taxon>
        <taxon>Dikarya</taxon>
        <taxon>Basidiomycota</taxon>
        <taxon>Pucciniomycotina</taxon>
        <taxon>Pucciniomycetes</taxon>
        <taxon>Pucciniales</taxon>
        <taxon>Pucciniaceae</taxon>
        <taxon>Puccinia</taxon>
    </lineage>
</organism>
<reference evidence="1 2" key="1">
    <citation type="submission" date="2019-05" db="EMBL/GenBank/DDBJ databases">
        <title>Emergence of the Ug99 lineage of the wheat stem rust pathogen through somatic hybridization.</title>
        <authorList>
            <person name="Li F."/>
            <person name="Upadhyaya N.M."/>
            <person name="Sperschneider J."/>
            <person name="Matny O."/>
            <person name="Nguyen-Phuc H."/>
            <person name="Mago R."/>
            <person name="Raley C."/>
            <person name="Miller M.E."/>
            <person name="Silverstein K.A.T."/>
            <person name="Henningsen E."/>
            <person name="Hirsch C.D."/>
            <person name="Visser B."/>
            <person name="Pretorius Z.A."/>
            <person name="Steffenson B.J."/>
            <person name="Schwessinger B."/>
            <person name="Dodds P.N."/>
            <person name="Figueroa M."/>
        </authorList>
    </citation>
    <scope>NUCLEOTIDE SEQUENCE [LARGE SCALE GENOMIC DNA]</scope>
    <source>
        <strain evidence="1 2">Ug99</strain>
    </source>
</reference>
<evidence type="ECO:0000313" key="2">
    <source>
        <dbReference type="Proteomes" id="UP000325313"/>
    </source>
</evidence>
<proteinExistence type="predicted"/>
<comment type="caution">
    <text evidence="1">The sequence shown here is derived from an EMBL/GenBank/DDBJ whole genome shotgun (WGS) entry which is preliminary data.</text>
</comment>
<gene>
    <name evidence="1" type="ORF">PGTUg99_021710</name>
</gene>
<dbReference type="AlphaFoldDB" id="A0A5B0SDU7"/>
<protein>
    <submittedName>
        <fullName evidence="1">Uncharacterized protein</fullName>
    </submittedName>
</protein>
<name>A0A5B0SDU7_PUCGR</name>
<dbReference type="Proteomes" id="UP000325313">
    <property type="component" value="Unassembled WGS sequence"/>
</dbReference>
<evidence type="ECO:0000313" key="1">
    <source>
        <dbReference type="EMBL" id="KAA1136017.1"/>
    </source>
</evidence>
<dbReference type="EMBL" id="VDEP01000036">
    <property type="protein sequence ID" value="KAA1136017.1"/>
    <property type="molecule type" value="Genomic_DNA"/>
</dbReference>
<accession>A0A5B0SDU7</accession>